<dbReference type="SUPFAM" id="SSF51445">
    <property type="entry name" value="(Trans)glycosidases"/>
    <property type="match status" value="1"/>
</dbReference>
<dbReference type="Gene3D" id="3.20.20.300">
    <property type="entry name" value="Glycoside hydrolase, family 3, N-terminal domain"/>
    <property type="match status" value="1"/>
</dbReference>
<feature type="non-terminal residue" evidence="2">
    <location>
        <position position="1"/>
    </location>
</feature>
<dbReference type="GO" id="GO:0005975">
    <property type="term" value="P:carbohydrate metabolic process"/>
    <property type="evidence" value="ECO:0007669"/>
    <property type="project" value="InterPro"/>
</dbReference>
<protein>
    <submittedName>
        <fullName evidence="2">Beta-glucosidase-like glycosyl hydrolase</fullName>
    </submittedName>
</protein>
<gene>
    <name evidence="2" type="ORF">LEA_01261</name>
</gene>
<comment type="caution">
    <text evidence="2">The sequence shown here is derived from an EMBL/GenBank/DDBJ whole genome shotgun (WGS) entry which is preliminary data.</text>
</comment>
<dbReference type="AlphaFoldDB" id="K1UET4"/>
<accession>K1UET4</accession>
<dbReference type="InterPro" id="IPR036962">
    <property type="entry name" value="Glyco_hydro_3_N_sf"/>
</dbReference>
<evidence type="ECO:0000313" key="2">
    <source>
        <dbReference type="EMBL" id="EKC80553.1"/>
    </source>
</evidence>
<reference evidence="2" key="1">
    <citation type="journal article" date="2013" name="Environ. Microbiol.">
        <title>Microbiota from the distal guts of lean and obese adolescents exhibit partial functional redundancy besides clear differences in community structure.</title>
        <authorList>
            <person name="Ferrer M."/>
            <person name="Ruiz A."/>
            <person name="Lanza F."/>
            <person name="Haange S.B."/>
            <person name="Oberbach A."/>
            <person name="Till H."/>
            <person name="Bargiela R."/>
            <person name="Campoy C."/>
            <person name="Segura M.T."/>
            <person name="Richter M."/>
            <person name="von Bergen M."/>
            <person name="Seifert J."/>
            <person name="Suarez A."/>
        </authorList>
    </citation>
    <scope>NUCLEOTIDE SEQUENCE</scope>
</reference>
<keyword evidence="1 2" id="KW-0378">Hydrolase</keyword>
<dbReference type="InterPro" id="IPR017853">
    <property type="entry name" value="GH"/>
</dbReference>
<name>K1UET4_9ZZZZ</name>
<organism evidence="2">
    <name type="scientific">human gut metagenome</name>
    <dbReference type="NCBI Taxonomy" id="408170"/>
    <lineage>
        <taxon>unclassified sequences</taxon>
        <taxon>metagenomes</taxon>
        <taxon>organismal metagenomes</taxon>
    </lineage>
</organism>
<sequence>NYELCTTVLRDEWHFGGMVMTDWWMRYAPSPEFPQLRDNAYRVRAQVDVLMPGFKTAVSKSGGNDGSLLETYGQKDGIALGELQRTANNVLRFILSTDKKLN</sequence>
<dbReference type="EMBL" id="AJWY01000884">
    <property type="protein sequence ID" value="EKC80553.1"/>
    <property type="molecule type" value="Genomic_DNA"/>
</dbReference>
<dbReference type="GO" id="GO:0004553">
    <property type="term" value="F:hydrolase activity, hydrolyzing O-glycosyl compounds"/>
    <property type="evidence" value="ECO:0007669"/>
    <property type="project" value="InterPro"/>
</dbReference>
<evidence type="ECO:0000256" key="1">
    <source>
        <dbReference type="ARBA" id="ARBA00022801"/>
    </source>
</evidence>
<proteinExistence type="predicted"/>